<dbReference type="AlphaFoldDB" id="A0AAE4JUH0"/>
<comment type="caution">
    <text evidence="1">The sequence shown here is derived from an EMBL/GenBank/DDBJ whole genome shotgun (WGS) entry which is preliminary data.</text>
</comment>
<sequence length="143" mass="15717">MNYPQSHLRQIIAIIIGAAWADGSLQPTEVSYLQKLLSQYHLQEDSELQSLLAAPVPLAITEELIATYLPDSTATERQKLLVDIGTLLIADDVVSPQEHQLLDDYYTLMAEIPPLPEPGPTLVATVGQQVRKGLKAILSKIHP</sequence>
<reference evidence="2" key="1">
    <citation type="submission" date="2023-07" db="EMBL/GenBank/DDBJ databases">
        <authorList>
            <person name="Luz R."/>
            <person name="Cordeiro R."/>
            <person name="Fonseca A."/>
            <person name="Goncalves V."/>
        </authorList>
    </citation>
    <scope>NUCLEOTIDE SEQUENCE [LARGE SCALE GENOMIC DNA]</scope>
    <source>
        <strain evidence="2">BACA0444</strain>
    </source>
</reference>
<gene>
    <name evidence="1" type="ORF">RIF25_00800</name>
</gene>
<dbReference type="RefSeq" id="WP_322876670.1">
    <property type="nucleotide sequence ID" value="NZ_JAVMIP010000001.1"/>
</dbReference>
<dbReference type="Gene3D" id="1.10.3680.10">
    <property type="entry name" value="TerB-like"/>
    <property type="match status" value="1"/>
</dbReference>
<evidence type="ECO:0000313" key="1">
    <source>
        <dbReference type="EMBL" id="MDS3859335.1"/>
    </source>
</evidence>
<dbReference type="EMBL" id="JAVMIP010000001">
    <property type="protein sequence ID" value="MDS3859335.1"/>
    <property type="molecule type" value="Genomic_DNA"/>
</dbReference>
<dbReference type="CDD" id="cd07177">
    <property type="entry name" value="terB_like"/>
    <property type="match status" value="1"/>
</dbReference>
<evidence type="ECO:0008006" key="3">
    <source>
        <dbReference type="Google" id="ProtNLM"/>
    </source>
</evidence>
<dbReference type="SUPFAM" id="SSF158682">
    <property type="entry name" value="TerB-like"/>
    <property type="match status" value="1"/>
</dbReference>
<protein>
    <recommendedName>
        <fullName evidence="3">Co-chaperone DjlA N-terminal domain-containing protein</fullName>
    </recommendedName>
</protein>
<organism evidence="1 2">
    <name type="scientific">Pseudocalidococcus azoricus BACA0444</name>
    <dbReference type="NCBI Taxonomy" id="2918990"/>
    <lineage>
        <taxon>Bacteria</taxon>
        <taxon>Bacillati</taxon>
        <taxon>Cyanobacteriota</taxon>
        <taxon>Cyanophyceae</taxon>
        <taxon>Acaryochloridales</taxon>
        <taxon>Thermosynechococcaceae</taxon>
        <taxon>Pseudocalidococcus</taxon>
        <taxon>Pseudocalidococcus azoricus</taxon>
    </lineage>
</organism>
<keyword evidence="2" id="KW-1185">Reference proteome</keyword>
<dbReference type="Proteomes" id="UP001268256">
    <property type="component" value="Unassembled WGS sequence"/>
</dbReference>
<evidence type="ECO:0000313" key="2">
    <source>
        <dbReference type="Proteomes" id="UP001268256"/>
    </source>
</evidence>
<accession>A0AAE4JUH0</accession>
<proteinExistence type="predicted"/>
<dbReference type="InterPro" id="IPR029024">
    <property type="entry name" value="TerB-like"/>
</dbReference>
<name>A0AAE4JUH0_9CYAN</name>